<evidence type="ECO:0000259" key="1">
    <source>
        <dbReference type="PROSITE" id="PS50280"/>
    </source>
</evidence>
<dbReference type="InterPro" id="IPR050869">
    <property type="entry name" value="H3K4_H4K5_MeTrfase"/>
</dbReference>
<dbReference type="PANTHER" id="PTHR12197">
    <property type="entry name" value="HISTONE-LYSINE N-METHYLTRANSFERASE SMYD"/>
    <property type="match status" value="1"/>
</dbReference>
<protein>
    <recommendedName>
        <fullName evidence="1">SET domain-containing protein</fullName>
    </recommendedName>
</protein>
<dbReference type="Pfam" id="PF00856">
    <property type="entry name" value="SET"/>
    <property type="match status" value="1"/>
</dbReference>
<proteinExistence type="predicted"/>
<dbReference type="InterPro" id="IPR046341">
    <property type="entry name" value="SET_dom_sf"/>
</dbReference>
<evidence type="ECO:0000313" key="2">
    <source>
        <dbReference type="EMBL" id="AYV76389.1"/>
    </source>
</evidence>
<organism evidence="2">
    <name type="scientific">Terrestrivirus sp</name>
    <dbReference type="NCBI Taxonomy" id="2487775"/>
    <lineage>
        <taxon>Viruses</taxon>
        <taxon>Varidnaviria</taxon>
        <taxon>Bamfordvirae</taxon>
        <taxon>Nucleocytoviricota</taxon>
        <taxon>Megaviricetes</taxon>
        <taxon>Imitervirales</taxon>
        <taxon>Mimiviridae</taxon>
        <taxon>Klosneuvirinae</taxon>
    </lineage>
</organism>
<dbReference type="PANTHER" id="PTHR12197:SF251">
    <property type="entry name" value="EG:BACR7C10.4 PROTEIN"/>
    <property type="match status" value="1"/>
</dbReference>
<dbReference type="SUPFAM" id="SSF82199">
    <property type="entry name" value="SET domain"/>
    <property type="match status" value="1"/>
</dbReference>
<feature type="domain" description="SET" evidence="1">
    <location>
        <begin position="13"/>
        <end position="199"/>
    </location>
</feature>
<accession>A0A3G4ZSH8</accession>
<reference evidence="2" key="1">
    <citation type="submission" date="2018-10" db="EMBL/GenBank/DDBJ databases">
        <title>Hidden diversity of soil giant viruses.</title>
        <authorList>
            <person name="Schulz F."/>
            <person name="Alteio L."/>
            <person name="Goudeau D."/>
            <person name="Ryan E.M."/>
            <person name="Malmstrom R.R."/>
            <person name="Blanchard J."/>
            <person name="Woyke T."/>
        </authorList>
    </citation>
    <scope>NUCLEOTIDE SEQUENCE</scope>
    <source>
        <strain evidence="2">TEV1</strain>
    </source>
</reference>
<dbReference type="Gene3D" id="2.170.270.10">
    <property type="entry name" value="SET domain"/>
    <property type="match status" value="1"/>
</dbReference>
<gene>
    <name evidence="2" type="ORF">Terrestrivirus6_15</name>
</gene>
<sequence>MRKDFPYDAFNFPKVSKDADFLHKSVDIKFNNNEYKVIAKNDIKSGTIILRETPLYEIFGEKNIDPALQIMYKMIGKKYNKNYNFGLIHDETTLTPRDTQFLYENNLKNNLYKTIRKLPEGEIKNVLLKIDDNKLIQYYFKYLYNAFSMYKHGPTILILGAKLNHNCNPNTRFYPENDTMIFETVRNIKKGEEITDTYIKETDLNTMGTKQRREYLFNHYCFVCKCLRCENS</sequence>
<dbReference type="CDD" id="cd20071">
    <property type="entry name" value="SET_SMYD"/>
    <property type="match status" value="1"/>
</dbReference>
<dbReference type="PROSITE" id="PS50280">
    <property type="entry name" value="SET"/>
    <property type="match status" value="1"/>
</dbReference>
<dbReference type="InterPro" id="IPR001214">
    <property type="entry name" value="SET_dom"/>
</dbReference>
<dbReference type="EMBL" id="MK071984">
    <property type="protein sequence ID" value="AYV76389.1"/>
    <property type="molecule type" value="Genomic_DNA"/>
</dbReference>
<name>A0A3G4ZSH8_9VIRU</name>
<dbReference type="SMART" id="SM00317">
    <property type="entry name" value="SET"/>
    <property type="match status" value="1"/>
</dbReference>